<dbReference type="InterPro" id="IPR000337">
    <property type="entry name" value="GPCR_3"/>
</dbReference>
<feature type="compositionally biased region" description="Polar residues" evidence="7">
    <location>
        <begin position="708"/>
        <end position="718"/>
    </location>
</feature>
<dbReference type="InterPro" id="IPR050726">
    <property type="entry name" value="mGluR"/>
</dbReference>
<keyword evidence="3 8" id="KW-1133">Transmembrane helix</keyword>
<evidence type="ECO:0000313" key="11">
    <source>
        <dbReference type="EMBL" id="KAJ3254238.1"/>
    </source>
</evidence>
<dbReference type="EMBL" id="JADGKB010000089">
    <property type="protein sequence ID" value="KAJ3254238.1"/>
    <property type="molecule type" value="Genomic_DNA"/>
</dbReference>
<dbReference type="InterPro" id="IPR001828">
    <property type="entry name" value="ANF_lig-bd_rcpt"/>
</dbReference>
<feature type="transmembrane region" description="Helical" evidence="8">
    <location>
        <begin position="666"/>
        <end position="687"/>
    </location>
</feature>
<comment type="caution">
    <text evidence="11">The sequence shown here is derived from an EMBL/GenBank/DDBJ whole genome shotgun (WGS) entry which is preliminary data.</text>
</comment>
<comment type="subcellular location">
    <subcellularLocation>
        <location evidence="1">Membrane</location>
        <topology evidence="1">Multi-pass membrane protein</topology>
    </subcellularLocation>
</comment>
<organism evidence="11 12">
    <name type="scientific">Boothiomyces macroporosus</name>
    <dbReference type="NCBI Taxonomy" id="261099"/>
    <lineage>
        <taxon>Eukaryota</taxon>
        <taxon>Fungi</taxon>
        <taxon>Fungi incertae sedis</taxon>
        <taxon>Chytridiomycota</taxon>
        <taxon>Chytridiomycota incertae sedis</taxon>
        <taxon>Chytridiomycetes</taxon>
        <taxon>Rhizophydiales</taxon>
        <taxon>Terramycetaceae</taxon>
        <taxon>Boothiomyces</taxon>
    </lineage>
</organism>
<feature type="region of interest" description="Disordered" evidence="7">
    <location>
        <begin position="695"/>
        <end position="721"/>
    </location>
</feature>
<keyword evidence="9" id="KW-0732">Signal</keyword>
<name>A0AAD5UGK8_9FUNG</name>
<evidence type="ECO:0000256" key="2">
    <source>
        <dbReference type="ARBA" id="ARBA00022692"/>
    </source>
</evidence>
<feature type="signal peptide" evidence="9">
    <location>
        <begin position="1"/>
        <end position="18"/>
    </location>
</feature>
<keyword evidence="4 8" id="KW-0472">Membrane</keyword>
<evidence type="ECO:0000256" key="4">
    <source>
        <dbReference type="ARBA" id="ARBA00023136"/>
    </source>
</evidence>
<evidence type="ECO:0000256" key="3">
    <source>
        <dbReference type="ARBA" id="ARBA00022989"/>
    </source>
</evidence>
<evidence type="ECO:0000256" key="9">
    <source>
        <dbReference type="SAM" id="SignalP"/>
    </source>
</evidence>
<feature type="transmembrane region" description="Helical" evidence="8">
    <location>
        <begin position="507"/>
        <end position="526"/>
    </location>
</feature>
<proteinExistence type="predicted"/>
<feature type="transmembrane region" description="Helical" evidence="8">
    <location>
        <begin position="600"/>
        <end position="618"/>
    </location>
</feature>
<dbReference type="SUPFAM" id="SSF53822">
    <property type="entry name" value="Periplasmic binding protein-like I"/>
    <property type="match status" value="1"/>
</dbReference>
<dbReference type="GO" id="GO:0016020">
    <property type="term" value="C:membrane"/>
    <property type="evidence" value="ECO:0007669"/>
    <property type="project" value="UniProtKB-SubCell"/>
</dbReference>
<dbReference type="InterPro" id="IPR028082">
    <property type="entry name" value="Peripla_BP_I"/>
</dbReference>
<dbReference type="Proteomes" id="UP001210925">
    <property type="component" value="Unassembled WGS sequence"/>
</dbReference>
<evidence type="ECO:0000256" key="8">
    <source>
        <dbReference type="SAM" id="Phobius"/>
    </source>
</evidence>
<keyword evidence="12" id="KW-1185">Reference proteome</keyword>
<feature type="transmembrane region" description="Helical" evidence="8">
    <location>
        <begin position="547"/>
        <end position="570"/>
    </location>
</feature>
<reference evidence="11" key="1">
    <citation type="submission" date="2020-05" db="EMBL/GenBank/DDBJ databases">
        <title>Phylogenomic resolution of chytrid fungi.</title>
        <authorList>
            <person name="Stajich J.E."/>
            <person name="Amses K."/>
            <person name="Simmons R."/>
            <person name="Seto K."/>
            <person name="Myers J."/>
            <person name="Bonds A."/>
            <person name="Quandt C.A."/>
            <person name="Barry K."/>
            <person name="Liu P."/>
            <person name="Grigoriev I."/>
            <person name="Longcore J.E."/>
            <person name="James T.Y."/>
        </authorList>
    </citation>
    <scope>NUCLEOTIDE SEQUENCE</scope>
    <source>
        <strain evidence="11">PLAUS21</strain>
    </source>
</reference>
<accession>A0AAD5UGK8</accession>
<evidence type="ECO:0000259" key="10">
    <source>
        <dbReference type="PROSITE" id="PS50259"/>
    </source>
</evidence>
<evidence type="ECO:0000256" key="6">
    <source>
        <dbReference type="ARBA" id="ARBA00023180"/>
    </source>
</evidence>
<dbReference type="AlphaFoldDB" id="A0AAD5UGK8"/>
<dbReference type="GO" id="GO:0004930">
    <property type="term" value="F:G protein-coupled receptor activity"/>
    <property type="evidence" value="ECO:0007669"/>
    <property type="project" value="InterPro"/>
</dbReference>
<feature type="transmembrane region" description="Helical" evidence="8">
    <location>
        <begin position="477"/>
        <end position="495"/>
    </location>
</feature>
<dbReference type="PANTHER" id="PTHR24060">
    <property type="entry name" value="METABOTROPIC GLUTAMATE RECEPTOR"/>
    <property type="match status" value="1"/>
</dbReference>
<dbReference type="PRINTS" id="PR00248">
    <property type="entry name" value="GPCRMGR"/>
</dbReference>
<feature type="domain" description="G-protein coupled receptors family 3 profile" evidence="10">
    <location>
        <begin position="441"/>
        <end position="651"/>
    </location>
</feature>
<gene>
    <name evidence="11" type="ORF">HK103_007291</name>
</gene>
<evidence type="ECO:0000256" key="5">
    <source>
        <dbReference type="ARBA" id="ARBA00023170"/>
    </source>
</evidence>
<keyword evidence="2 8" id="KW-0812">Transmembrane</keyword>
<dbReference type="InterPro" id="IPR017978">
    <property type="entry name" value="GPCR_3_C"/>
</dbReference>
<evidence type="ECO:0000256" key="1">
    <source>
        <dbReference type="ARBA" id="ARBA00004141"/>
    </source>
</evidence>
<sequence length="849" mass="93235">MQLICLVRAFLLTAVVFCLSPNGSILIKVGMLLDFETGIGDMTDPIEAVFLRIDQLNKQNASLIHPDAQLVPTLLNNQAVTKQLILDTLHMTETDEIFILGTGASSTTIISSLILQNYNIPMCCGASTNPTLSRKDLYPNFFRTIPNDNAATLTMAQYIVSNGWSKIATINTDEDYGNGAISSFLQVTAQYNITILSRQSVETNVDANAANNIAQQILSAGARIIVYFGMQPEYQIIVDAAAKAGVYGKGYVWLTTDAIAGITPTPSLIGTIYLFPLERADGPAADAFDAYWKANRMNMPNPPANLSSVDHSGAYGYFYSSCVDLMVLGMDALVKANNNNATKLALGELNNQMIVPETFSFPNFQTTTGKVVLDKNGDRSGEYGIYNFQEDLSYPMVAKWIDGQEVPIMAYTYPGGSSVKPADSIDPTSVADYLQPSGDVLGYLVEFFTAVGALASIATVVGILYYRDKQVVRASDVNTGLVMQFCIFLSWFNLLTMLSKPTRLTCTIDSILLPITFTVYYGIMYIKNHRIYSIFMKPMERKKISHLITIGLGTTFAIPMAIIVLIWNVLDGPKPAALAVTKGVYAWTCSSNSTNFQNDMVAAISIYCAVVLGFNLYIAFKTRTIPSKYSQTKMITLSIYNSICLFAMAILISPGLGFRLKAAIKMIAVFYILLFNLLSSFSFKVMLCLRNKGGKSTDGSGGSGSSSQNQTKNASQGSKGDLKKNSDNIVLIKKLGFFSEAKSRSIFAENQDLVTFCVYHKTSLEDKNGVADANGEVWKFQNLKEFEIEIASETQRKITINKEKYIVTFADEAVAKKWDAYFQRWSLYKHSASPSFIGGASARSNEVRD</sequence>
<evidence type="ECO:0000313" key="12">
    <source>
        <dbReference type="Proteomes" id="UP001210925"/>
    </source>
</evidence>
<feature type="transmembrane region" description="Helical" evidence="8">
    <location>
        <begin position="639"/>
        <end position="660"/>
    </location>
</feature>
<feature type="transmembrane region" description="Helical" evidence="8">
    <location>
        <begin position="440"/>
        <end position="465"/>
    </location>
</feature>
<dbReference type="Pfam" id="PF01094">
    <property type="entry name" value="ANF_receptor"/>
    <property type="match status" value="1"/>
</dbReference>
<dbReference type="PROSITE" id="PS50259">
    <property type="entry name" value="G_PROTEIN_RECEP_F3_4"/>
    <property type="match status" value="1"/>
</dbReference>
<protein>
    <recommendedName>
        <fullName evidence="10">G-protein coupled receptors family 3 profile domain-containing protein</fullName>
    </recommendedName>
</protein>
<keyword evidence="6" id="KW-0325">Glycoprotein</keyword>
<evidence type="ECO:0000256" key="7">
    <source>
        <dbReference type="SAM" id="MobiDB-lite"/>
    </source>
</evidence>
<dbReference type="PRINTS" id="PR01176">
    <property type="entry name" value="GABABRECEPTR"/>
</dbReference>
<feature type="chain" id="PRO_5042251531" description="G-protein coupled receptors family 3 profile domain-containing protein" evidence="9">
    <location>
        <begin position="19"/>
        <end position="849"/>
    </location>
</feature>
<keyword evidence="5" id="KW-0675">Receptor</keyword>
<dbReference type="Gene3D" id="3.40.50.2300">
    <property type="match status" value="2"/>
</dbReference>
<dbReference type="Pfam" id="PF00003">
    <property type="entry name" value="7tm_3"/>
    <property type="match status" value="1"/>
</dbReference>